<name>A0A0L6VKQ7_9BASI</name>
<keyword evidence="2" id="KW-1185">Reference proteome</keyword>
<dbReference type="Proteomes" id="UP000037035">
    <property type="component" value="Unassembled WGS sequence"/>
</dbReference>
<reference evidence="1 2" key="1">
    <citation type="submission" date="2015-08" db="EMBL/GenBank/DDBJ databases">
        <title>Next Generation Sequencing and Analysis of the Genome of Puccinia sorghi L Schw, the Causal Agent of Maize Common Rust.</title>
        <authorList>
            <person name="Rochi L."/>
            <person name="Burguener G."/>
            <person name="Darino M."/>
            <person name="Turjanski A."/>
            <person name="Kreff E."/>
            <person name="Dieguez M.J."/>
            <person name="Sacco F."/>
        </authorList>
    </citation>
    <scope>NUCLEOTIDE SEQUENCE [LARGE SCALE GENOMIC DNA]</scope>
    <source>
        <strain evidence="1 2">RO10H11247</strain>
    </source>
</reference>
<dbReference type="OrthoDB" id="2649667at2759"/>
<evidence type="ECO:0008006" key="3">
    <source>
        <dbReference type="Google" id="ProtNLM"/>
    </source>
</evidence>
<feature type="non-terminal residue" evidence="1">
    <location>
        <position position="1"/>
    </location>
</feature>
<proteinExistence type="predicted"/>
<organism evidence="1 2">
    <name type="scientific">Puccinia sorghi</name>
    <dbReference type="NCBI Taxonomy" id="27349"/>
    <lineage>
        <taxon>Eukaryota</taxon>
        <taxon>Fungi</taxon>
        <taxon>Dikarya</taxon>
        <taxon>Basidiomycota</taxon>
        <taxon>Pucciniomycotina</taxon>
        <taxon>Pucciniomycetes</taxon>
        <taxon>Pucciniales</taxon>
        <taxon>Pucciniaceae</taxon>
        <taxon>Puccinia</taxon>
    </lineage>
</organism>
<sequence length="78" mass="9108">SQVRIEHAIGILKGQFSSLRELWTQTRNHKEMKDTIKWLYEEYEPDSAPVAEDNIDNSNDGIRGILHPITFSHFEEPQ</sequence>
<gene>
    <name evidence="1" type="ORF">VP01_14435g1</name>
</gene>
<dbReference type="AlphaFoldDB" id="A0A0L6VKQ7"/>
<dbReference type="EMBL" id="LAVV01004927">
    <property type="protein sequence ID" value="KNZ61162.1"/>
    <property type="molecule type" value="Genomic_DNA"/>
</dbReference>
<comment type="caution">
    <text evidence="1">The sequence shown here is derived from an EMBL/GenBank/DDBJ whole genome shotgun (WGS) entry which is preliminary data.</text>
</comment>
<accession>A0A0L6VKQ7</accession>
<dbReference type="VEuPathDB" id="FungiDB:VP01_14435g1"/>
<protein>
    <recommendedName>
        <fullName evidence="3">DDE Tnp4 domain-containing protein</fullName>
    </recommendedName>
</protein>
<evidence type="ECO:0000313" key="2">
    <source>
        <dbReference type="Proteomes" id="UP000037035"/>
    </source>
</evidence>
<evidence type="ECO:0000313" key="1">
    <source>
        <dbReference type="EMBL" id="KNZ61162.1"/>
    </source>
</evidence>